<comment type="caution">
    <text evidence="14">The sequence shown here is derived from an EMBL/GenBank/DDBJ whole genome shotgun (WGS) entry which is preliminary data.</text>
</comment>
<dbReference type="SMART" id="SM00091">
    <property type="entry name" value="PAS"/>
    <property type="match status" value="1"/>
</dbReference>
<dbReference type="GO" id="GO:0005886">
    <property type="term" value="C:plasma membrane"/>
    <property type="evidence" value="ECO:0007669"/>
    <property type="project" value="TreeGrafter"/>
</dbReference>
<protein>
    <recommendedName>
        <fullName evidence="3">histidine kinase</fullName>
        <ecNumber evidence="3">2.7.13.3</ecNumber>
    </recommendedName>
</protein>
<keyword evidence="11" id="KW-1133">Transmembrane helix</keyword>
<dbReference type="Pfam" id="PF00989">
    <property type="entry name" value="PAS"/>
    <property type="match status" value="1"/>
</dbReference>
<keyword evidence="10 11" id="KW-0472">Membrane</keyword>
<keyword evidence="9" id="KW-0902">Two-component regulatory system</keyword>
<evidence type="ECO:0000256" key="8">
    <source>
        <dbReference type="ARBA" id="ARBA00022840"/>
    </source>
</evidence>
<dbReference type="PROSITE" id="PS50109">
    <property type="entry name" value="HIS_KIN"/>
    <property type="match status" value="1"/>
</dbReference>
<keyword evidence="8" id="KW-0067">ATP-binding</keyword>
<evidence type="ECO:0000259" key="13">
    <source>
        <dbReference type="PROSITE" id="PS50112"/>
    </source>
</evidence>
<dbReference type="Pfam" id="PF00512">
    <property type="entry name" value="HisKA"/>
    <property type="match status" value="1"/>
</dbReference>
<dbReference type="PANTHER" id="PTHR45453">
    <property type="entry name" value="PHOSPHATE REGULON SENSOR PROTEIN PHOR"/>
    <property type="match status" value="1"/>
</dbReference>
<name>A0A9D9GRS3_9BACL</name>
<dbReference type="InterPro" id="IPR050351">
    <property type="entry name" value="BphY/WalK/GraS-like"/>
</dbReference>
<feature type="domain" description="PAS" evidence="13">
    <location>
        <begin position="227"/>
        <end position="278"/>
    </location>
</feature>
<feature type="domain" description="Histidine kinase" evidence="12">
    <location>
        <begin position="344"/>
        <end position="559"/>
    </location>
</feature>
<comment type="subcellular location">
    <subcellularLocation>
        <location evidence="2">Membrane</location>
    </subcellularLocation>
</comment>
<keyword evidence="11" id="KW-0812">Transmembrane</keyword>
<evidence type="ECO:0000256" key="11">
    <source>
        <dbReference type="SAM" id="Phobius"/>
    </source>
</evidence>
<dbReference type="PRINTS" id="PR00344">
    <property type="entry name" value="BCTRLSENSOR"/>
</dbReference>
<reference evidence="14" key="2">
    <citation type="journal article" date="2021" name="PeerJ">
        <title>Extensive microbial diversity within the chicken gut microbiome revealed by metagenomics and culture.</title>
        <authorList>
            <person name="Gilroy R."/>
            <person name="Ravi A."/>
            <person name="Getino M."/>
            <person name="Pursley I."/>
            <person name="Horton D.L."/>
            <person name="Alikhan N.F."/>
            <person name="Baker D."/>
            <person name="Gharbi K."/>
            <person name="Hall N."/>
            <person name="Watson M."/>
            <person name="Adriaenssens E.M."/>
            <person name="Foster-Nyarko E."/>
            <person name="Jarju S."/>
            <person name="Secka A."/>
            <person name="Antonio M."/>
            <person name="Oren A."/>
            <person name="Chaudhuri R.R."/>
            <person name="La Ragione R."/>
            <person name="Hildebrand F."/>
            <person name="Pallen M.J."/>
        </authorList>
    </citation>
    <scope>NUCLEOTIDE SEQUENCE</scope>
    <source>
        <strain evidence="14">1748</strain>
    </source>
</reference>
<evidence type="ECO:0000256" key="10">
    <source>
        <dbReference type="ARBA" id="ARBA00023136"/>
    </source>
</evidence>
<dbReference type="SUPFAM" id="SSF47384">
    <property type="entry name" value="Homodimeric domain of signal transducing histidine kinase"/>
    <property type="match status" value="1"/>
</dbReference>
<keyword evidence="5" id="KW-0808">Transferase</keyword>
<accession>A0A9D9GRS3</accession>
<dbReference type="AlphaFoldDB" id="A0A9D9GRS3"/>
<dbReference type="SUPFAM" id="SSF55785">
    <property type="entry name" value="PYP-like sensor domain (PAS domain)"/>
    <property type="match status" value="1"/>
</dbReference>
<reference evidence="14" key="1">
    <citation type="submission" date="2020-10" db="EMBL/GenBank/DDBJ databases">
        <authorList>
            <person name="Gilroy R."/>
        </authorList>
    </citation>
    <scope>NUCLEOTIDE SEQUENCE</scope>
    <source>
        <strain evidence="14">1748</strain>
    </source>
</reference>
<dbReference type="InterPro" id="IPR003594">
    <property type="entry name" value="HATPase_dom"/>
</dbReference>
<feature type="transmembrane region" description="Helical" evidence="11">
    <location>
        <begin position="7"/>
        <end position="30"/>
    </location>
</feature>
<dbReference type="EMBL" id="JADING010000085">
    <property type="protein sequence ID" value="MBO8414426.1"/>
    <property type="molecule type" value="Genomic_DNA"/>
</dbReference>
<dbReference type="SMART" id="SM00388">
    <property type="entry name" value="HisKA"/>
    <property type="match status" value="1"/>
</dbReference>
<evidence type="ECO:0000256" key="9">
    <source>
        <dbReference type="ARBA" id="ARBA00023012"/>
    </source>
</evidence>
<organism evidence="14 15">
    <name type="scientific">Candidatus Scatoplasma merdavium</name>
    <dbReference type="NCBI Taxonomy" id="2840932"/>
    <lineage>
        <taxon>Bacteria</taxon>
        <taxon>Bacillati</taxon>
        <taxon>Bacillota</taxon>
        <taxon>Bacilli</taxon>
        <taxon>Bacillales</taxon>
        <taxon>Candidatus Scatoplasma</taxon>
    </lineage>
</organism>
<dbReference type="InterPro" id="IPR005467">
    <property type="entry name" value="His_kinase_dom"/>
</dbReference>
<sequence>MNKRRFIIETISFCAIWIVFFIASFLTLYFNAKNEANEVLLSNLNSAESLFDGNDMDFTNLDKAYKNSNIRISITQKESDGSYEIIYDSKGLTKESLYGEEFDSDKLGQMIIRTSAYNEKYLYIAMKDRENPHYYVRAAIQQSYAMSASFNFLIYGSVAFIILDSIYVIYRYREYKNTIRPLSKQIKNLASLANYDVSFKDDLLALTKVSDAISTALNNQLQAYKSEKEKSDEILKSISQGYIVLNQEREIVLFNPEAEKIFEKEEKEVINSNIYSLLGGNKFNGEINSFLASTKTSTSFYFNLNNRIYNADVYKTNKKTTIIVLNDVTEKRNAEKMKADFFSNASHELKSPLTAILGYQQLIEQEVVTSREDILDLVSRSEKEAQRMASLINDMLTITRLEDQMQKQIEKFNIIEILSNSIETCKINARQKNITVTAKINGNLIVNAQKIDIQMLFNNILENAVKYNKEGGTIEIRFNKNKNTVTIKDSGIGIEKQNIPHIFERFYRVDNSRVKTNVQGTGLGLSIVKHICQNYNIDISVDSVFGSYTEFKLDFTNLKDR</sequence>
<dbReference type="Gene3D" id="3.30.565.10">
    <property type="entry name" value="Histidine kinase-like ATPase, C-terminal domain"/>
    <property type="match status" value="1"/>
</dbReference>
<dbReference type="CDD" id="cd00075">
    <property type="entry name" value="HATPase"/>
    <property type="match status" value="1"/>
</dbReference>
<dbReference type="InterPro" id="IPR004358">
    <property type="entry name" value="Sig_transdc_His_kin-like_C"/>
</dbReference>
<dbReference type="InterPro" id="IPR036890">
    <property type="entry name" value="HATPase_C_sf"/>
</dbReference>
<evidence type="ECO:0000256" key="1">
    <source>
        <dbReference type="ARBA" id="ARBA00000085"/>
    </source>
</evidence>
<dbReference type="PROSITE" id="PS50112">
    <property type="entry name" value="PAS"/>
    <property type="match status" value="1"/>
</dbReference>
<gene>
    <name evidence="14" type="ORF">IAC78_02990</name>
</gene>
<dbReference type="EC" id="2.7.13.3" evidence="3"/>
<dbReference type="InterPro" id="IPR035965">
    <property type="entry name" value="PAS-like_dom_sf"/>
</dbReference>
<dbReference type="Pfam" id="PF02518">
    <property type="entry name" value="HATPase_c"/>
    <property type="match status" value="1"/>
</dbReference>
<evidence type="ECO:0000256" key="3">
    <source>
        <dbReference type="ARBA" id="ARBA00012438"/>
    </source>
</evidence>
<evidence type="ECO:0000256" key="7">
    <source>
        <dbReference type="ARBA" id="ARBA00022777"/>
    </source>
</evidence>
<dbReference type="PANTHER" id="PTHR45453:SF1">
    <property type="entry name" value="PHOSPHATE REGULON SENSOR PROTEIN PHOR"/>
    <property type="match status" value="1"/>
</dbReference>
<dbReference type="GO" id="GO:0000155">
    <property type="term" value="F:phosphorelay sensor kinase activity"/>
    <property type="evidence" value="ECO:0007669"/>
    <property type="project" value="InterPro"/>
</dbReference>
<proteinExistence type="predicted"/>
<dbReference type="SMART" id="SM00387">
    <property type="entry name" value="HATPase_c"/>
    <property type="match status" value="1"/>
</dbReference>
<evidence type="ECO:0000313" key="14">
    <source>
        <dbReference type="EMBL" id="MBO8414426.1"/>
    </source>
</evidence>
<keyword evidence="4" id="KW-0597">Phosphoprotein</keyword>
<dbReference type="FunFam" id="1.10.287.130:FF:000001">
    <property type="entry name" value="Two-component sensor histidine kinase"/>
    <property type="match status" value="1"/>
</dbReference>
<dbReference type="Gene3D" id="3.30.450.20">
    <property type="entry name" value="PAS domain"/>
    <property type="match status" value="1"/>
</dbReference>
<keyword evidence="6" id="KW-0547">Nucleotide-binding</keyword>
<dbReference type="GO" id="GO:0006355">
    <property type="term" value="P:regulation of DNA-templated transcription"/>
    <property type="evidence" value="ECO:0007669"/>
    <property type="project" value="InterPro"/>
</dbReference>
<dbReference type="InterPro" id="IPR000014">
    <property type="entry name" value="PAS"/>
</dbReference>
<dbReference type="InterPro" id="IPR036097">
    <property type="entry name" value="HisK_dim/P_sf"/>
</dbReference>
<dbReference type="GO" id="GO:0016036">
    <property type="term" value="P:cellular response to phosphate starvation"/>
    <property type="evidence" value="ECO:0007669"/>
    <property type="project" value="TreeGrafter"/>
</dbReference>
<evidence type="ECO:0000256" key="5">
    <source>
        <dbReference type="ARBA" id="ARBA00022679"/>
    </source>
</evidence>
<feature type="transmembrane region" description="Helical" evidence="11">
    <location>
        <begin position="152"/>
        <end position="170"/>
    </location>
</feature>
<dbReference type="SUPFAM" id="SSF55874">
    <property type="entry name" value="ATPase domain of HSP90 chaperone/DNA topoisomerase II/histidine kinase"/>
    <property type="match status" value="1"/>
</dbReference>
<evidence type="ECO:0000259" key="12">
    <source>
        <dbReference type="PROSITE" id="PS50109"/>
    </source>
</evidence>
<keyword evidence="7" id="KW-0418">Kinase</keyword>
<evidence type="ECO:0000256" key="6">
    <source>
        <dbReference type="ARBA" id="ARBA00022741"/>
    </source>
</evidence>
<evidence type="ECO:0000256" key="2">
    <source>
        <dbReference type="ARBA" id="ARBA00004370"/>
    </source>
</evidence>
<dbReference type="CDD" id="cd00082">
    <property type="entry name" value="HisKA"/>
    <property type="match status" value="1"/>
</dbReference>
<dbReference type="InterPro" id="IPR013767">
    <property type="entry name" value="PAS_fold"/>
</dbReference>
<dbReference type="GO" id="GO:0005524">
    <property type="term" value="F:ATP binding"/>
    <property type="evidence" value="ECO:0007669"/>
    <property type="project" value="UniProtKB-KW"/>
</dbReference>
<dbReference type="Gene3D" id="1.10.287.130">
    <property type="match status" value="1"/>
</dbReference>
<evidence type="ECO:0000313" key="15">
    <source>
        <dbReference type="Proteomes" id="UP000823629"/>
    </source>
</evidence>
<comment type="catalytic activity">
    <reaction evidence="1">
        <text>ATP + protein L-histidine = ADP + protein N-phospho-L-histidine.</text>
        <dbReference type="EC" id="2.7.13.3"/>
    </reaction>
</comment>
<dbReference type="GO" id="GO:0004721">
    <property type="term" value="F:phosphoprotein phosphatase activity"/>
    <property type="evidence" value="ECO:0007669"/>
    <property type="project" value="TreeGrafter"/>
</dbReference>
<dbReference type="InterPro" id="IPR003661">
    <property type="entry name" value="HisK_dim/P_dom"/>
</dbReference>
<dbReference type="Proteomes" id="UP000823629">
    <property type="component" value="Unassembled WGS sequence"/>
</dbReference>
<evidence type="ECO:0000256" key="4">
    <source>
        <dbReference type="ARBA" id="ARBA00022553"/>
    </source>
</evidence>